<dbReference type="Pfam" id="PF00730">
    <property type="entry name" value="HhH-GPD"/>
    <property type="match status" value="1"/>
</dbReference>
<keyword evidence="11" id="KW-0540">Nuclease</keyword>
<dbReference type="STRING" id="1666911.HLUCCA11_11325"/>
<accession>A0A0P7ZQB4</accession>
<dbReference type="GO" id="GO:0006285">
    <property type="term" value="P:base-excision repair, AP site formation"/>
    <property type="evidence" value="ECO:0007669"/>
    <property type="project" value="TreeGrafter"/>
</dbReference>
<dbReference type="SMART" id="SM00478">
    <property type="entry name" value="ENDO3c"/>
    <property type="match status" value="1"/>
</dbReference>
<feature type="domain" description="HhH-GPD" evidence="10">
    <location>
        <begin position="46"/>
        <end position="151"/>
    </location>
</feature>
<dbReference type="EMBL" id="LJZR01000013">
    <property type="protein sequence ID" value="KPQ35275.1"/>
    <property type="molecule type" value="Genomic_DNA"/>
</dbReference>
<dbReference type="InterPro" id="IPR011257">
    <property type="entry name" value="DNA_glycosylase"/>
</dbReference>
<keyword evidence="9" id="KW-0326">Glycosidase</keyword>
<keyword evidence="2" id="KW-0004">4Fe-4S</keyword>
<gene>
    <name evidence="11" type="ORF">HLUCCA11_11325</name>
</gene>
<dbReference type="GO" id="GO:0140078">
    <property type="term" value="F:class I DNA-(apurinic or apyrimidinic site) endonuclease activity"/>
    <property type="evidence" value="ECO:0007669"/>
    <property type="project" value="UniProtKB-EC"/>
</dbReference>
<evidence type="ECO:0000256" key="8">
    <source>
        <dbReference type="ARBA" id="ARBA00023204"/>
    </source>
</evidence>
<evidence type="ECO:0000256" key="6">
    <source>
        <dbReference type="ARBA" id="ARBA00023004"/>
    </source>
</evidence>
<evidence type="ECO:0000256" key="2">
    <source>
        <dbReference type="ARBA" id="ARBA00022485"/>
    </source>
</evidence>
<evidence type="ECO:0000256" key="4">
    <source>
        <dbReference type="ARBA" id="ARBA00022763"/>
    </source>
</evidence>
<evidence type="ECO:0000256" key="7">
    <source>
        <dbReference type="ARBA" id="ARBA00023014"/>
    </source>
</evidence>
<keyword evidence="8" id="KW-0234">DNA repair</keyword>
<protein>
    <submittedName>
        <fullName evidence="11">Endonuclease III</fullName>
        <ecNumber evidence="11">4.2.99.18</ecNumber>
    </submittedName>
</protein>
<dbReference type="InterPro" id="IPR003265">
    <property type="entry name" value="HhH-GPD_domain"/>
</dbReference>
<evidence type="ECO:0000313" key="11">
    <source>
        <dbReference type="EMBL" id="KPQ35275.1"/>
    </source>
</evidence>
<reference evidence="11 12" key="1">
    <citation type="submission" date="2015-09" db="EMBL/GenBank/DDBJ databases">
        <title>Identification and resolution of microdiversity through metagenomic sequencing of parallel consortia.</title>
        <authorList>
            <person name="Nelson W.C."/>
            <person name="Romine M.F."/>
            <person name="Lindemann S.R."/>
        </authorList>
    </citation>
    <scope>NUCLEOTIDE SEQUENCE [LARGE SCALE GENOMIC DNA]</scope>
    <source>
        <strain evidence="11">Ana</strain>
    </source>
</reference>
<keyword evidence="7" id="KW-0411">Iron-sulfur</keyword>
<keyword evidence="3" id="KW-0479">Metal-binding</keyword>
<dbReference type="GO" id="GO:0051539">
    <property type="term" value="F:4 iron, 4 sulfur cluster binding"/>
    <property type="evidence" value="ECO:0007669"/>
    <property type="project" value="UniProtKB-KW"/>
</dbReference>
<dbReference type="GO" id="GO:0046872">
    <property type="term" value="F:metal ion binding"/>
    <property type="evidence" value="ECO:0007669"/>
    <property type="project" value="UniProtKB-KW"/>
</dbReference>
<name>A0A0P7ZQB4_9CYAN</name>
<dbReference type="PANTHER" id="PTHR10359">
    <property type="entry name" value="A/G-SPECIFIC ADENINE GLYCOSYLASE/ENDONUCLEASE III"/>
    <property type="match status" value="1"/>
</dbReference>
<keyword evidence="4" id="KW-0227">DNA damage</keyword>
<sequence>MPSGFDIESAFIRLREVMTAYPQAAMFQLAEDGYDSPFEQLVACIISIRTYDEVSLPMSRQLFARANTAQAMSELPAKEIARLIAKSTFADRKGEQILAIAQTIVQDHNGKLPCDETVMLSFKGVGPKCANLALGIACEQPSISCASRYVP</sequence>
<comment type="caution">
    <text evidence="11">The sequence shown here is derived from an EMBL/GenBank/DDBJ whole genome shotgun (WGS) entry which is preliminary data.</text>
</comment>
<dbReference type="PATRIC" id="fig|1666911.3.peg.490"/>
<dbReference type="CDD" id="cd00056">
    <property type="entry name" value="ENDO3c"/>
    <property type="match status" value="1"/>
</dbReference>
<dbReference type="Gene3D" id="1.10.340.30">
    <property type="entry name" value="Hypothetical protein, domain 2"/>
    <property type="match status" value="1"/>
</dbReference>
<organism evidence="11 12">
    <name type="scientific">Phormidesmis priestleyi Ana</name>
    <dbReference type="NCBI Taxonomy" id="1666911"/>
    <lineage>
        <taxon>Bacteria</taxon>
        <taxon>Bacillati</taxon>
        <taxon>Cyanobacteriota</taxon>
        <taxon>Cyanophyceae</taxon>
        <taxon>Leptolyngbyales</taxon>
        <taxon>Leptolyngbyaceae</taxon>
        <taxon>Phormidesmis</taxon>
    </lineage>
</organism>
<comment type="similarity">
    <text evidence="1">Belongs to the Nth/MutY family.</text>
</comment>
<keyword evidence="6" id="KW-0408">Iron</keyword>
<evidence type="ECO:0000259" key="10">
    <source>
        <dbReference type="SMART" id="SM00478"/>
    </source>
</evidence>
<dbReference type="EC" id="4.2.99.18" evidence="11"/>
<dbReference type="Proteomes" id="UP000050465">
    <property type="component" value="Unassembled WGS sequence"/>
</dbReference>
<evidence type="ECO:0000256" key="5">
    <source>
        <dbReference type="ARBA" id="ARBA00022801"/>
    </source>
</evidence>
<dbReference type="GO" id="GO:0019104">
    <property type="term" value="F:DNA N-glycosylase activity"/>
    <property type="evidence" value="ECO:0007669"/>
    <property type="project" value="TreeGrafter"/>
</dbReference>
<evidence type="ECO:0000256" key="1">
    <source>
        <dbReference type="ARBA" id="ARBA00008343"/>
    </source>
</evidence>
<proteinExistence type="inferred from homology"/>
<dbReference type="SUPFAM" id="SSF48150">
    <property type="entry name" value="DNA-glycosylase"/>
    <property type="match status" value="1"/>
</dbReference>
<keyword evidence="11" id="KW-0255">Endonuclease</keyword>
<keyword evidence="11" id="KW-0456">Lyase</keyword>
<evidence type="ECO:0000256" key="3">
    <source>
        <dbReference type="ARBA" id="ARBA00022723"/>
    </source>
</evidence>
<dbReference type="PANTHER" id="PTHR10359:SF18">
    <property type="entry name" value="ENDONUCLEASE III"/>
    <property type="match status" value="1"/>
</dbReference>
<dbReference type="FunFam" id="1.10.340.30:FF:000001">
    <property type="entry name" value="Endonuclease III"/>
    <property type="match status" value="1"/>
</dbReference>
<evidence type="ECO:0000256" key="9">
    <source>
        <dbReference type="ARBA" id="ARBA00023295"/>
    </source>
</evidence>
<dbReference type="AlphaFoldDB" id="A0A0P7ZQB4"/>
<evidence type="ECO:0000313" key="12">
    <source>
        <dbReference type="Proteomes" id="UP000050465"/>
    </source>
</evidence>
<keyword evidence="5" id="KW-0378">Hydrolase</keyword>